<comment type="caution">
    <text evidence="1">The sequence shown here is derived from an EMBL/GenBank/DDBJ whole genome shotgun (WGS) entry which is preliminary data.</text>
</comment>
<sequence>MEKYEVVQDIESGNFGVARLMRNKETKELVAMKYIESGQKMTGKKVKLLDLENEQVAEGIVMSVDLKKIVMGRPIGHMLVDEAKRSLFSG</sequence>
<dbReference type="InterPro" id="IPR011009">
    <property type="entry name" value="Kinase-like_dom_sf"/>
</dbReference>
<organism evidence="1 2">
    <name type="scientific">Colocasia esculenta</name>
    <name type="common">Wild taro</name>
    <name type="synonym">Arum esculentum</name>
    <dbReference type="NCBI Taxonomy" id="4460"/>
    <lineage>
        <taxon>Eukaryota</taxon>
        <taxon>Viridiplantae</taxon>
        <taxon>Streptophyta</taxon>
        <taxon>Embryophyta</taxon>
        <taxon>Tracheophyta</taxon>
        <taxon>Spermatophyta</taxon>
        <taxon>Magnoliopsida</taxon>
        <taxon>Liliopsida</taxon>
        <taxon>Araceae</taxon>
        <taxon>Aroideae</taxon>
        <taxon>Colocasieae</taxon>
        <taxon>Colocasia</taxon>
    </lineage>
</organism>
<dbReference type="OrthoDB" id="193931at2759"/>
<keyword evidence="2" id="KW-1185">Reference proteome</keyword>
<reference evidence="1" key="1">
    <citation type="submission" date="2017-07" db="EMBL/GenBank/DDBJ databases">
        <title>Taro Niue Genome Assembly and Annotation.</title>
        <authorList>
            <person name="Atibalentja N."/>
            <person name="Keating K."/>
            <person name="Fields C.J."/>
        </authorList>
    </citation>
    <scope>NUCLEOTIDE SEQUENCE</scope>
    <source>
        <strain evidence="1">Niue_2</strain>
        <tissue evidence="1">Leaf</tissue>
    </source>
</reference>
<evidence type="ECO:0000313" key="2">
    <source>
        <dbReference type="Proteomes" id="UP000652761"/>
    </source>
</evidence>
<dbReference type="EMBL" id="NMUH01001794">
    <property type="protein sequence ID" value="MQL95453.1"/>
    <property type="molecule type" value="Genomic_DNA"/>
</dbReference>
<dbReference type="AlphaFoldDB" id="A0A843VTA6"/>
<accession>A0A843VTA6</accession>
<evidence type="ECO:0000313" key="1">
    <source>
        <dbReference type="EMBL" id="MQL95453.1"/>
    </source>
</evidence>
<name>A0A843VTA6_COLES</name>
<gene>
    <name evidence="1" type="ORF">Taro_028113</name>
</gene>
<dbReference type="SUPFAM" id="SSF56112">
    <property type="entry name" value="Protein kinase-like (PK-like)"/>
    <property type="match status" value="1"/>
</dbReference>
<protein>
    <submittedName>
        <fullName evidence="1">Uncharacterized protein</fullName>
    </submittedName>
</protein>
<proteinExistence type="predicted"/>
<dbReference type="Gene3D" id="3.30.200.20">
    <property type="entry name" value="Phosphorylase Kinase, domain 1"/>
    <property type="match status" value="1"/>
</dbReference>
<dbReference type="Proteomes" id="UP000652761">
    <property type="component" value="Unassembled WGS sequence"/>
</dbReference>